<dbReference type="AlphaFoldDB" id="A0A2H1V9H9"/>
<protein>
    <submittedName>
        <fullName evidence="1">SFRICE_015137</fullName>
    </submittedName>
</protein>
<accession>A0A2H1V9H9</accession>
<proteinExistence type="predicted"/>
<evidence type="ECO:0000313" key="1">
    <source>
        <dbReference type="EMBL" id="SOQ37503.1"/>
    </source>
</evidence>
<dbReference type="InterPro" id="IPR029159">
    <property type="entry name" value="CA109-like"/>
</dbReference>
<sequence>MVFQIMETKVQKQLIDYFSYFDEFHTAVKTSLKDCQNCAASINKLIKRCKNIKEAIVTGTPLDEFEGLQSKLSASIHNLISEDVQEIRSKLCTLEELFDKLCNKNNTLRESCRDIDFEANSALVKGTPLQPSLKQLLEFTEDTITFGSQVCAQIETSLNVLSLKELNTEAIGDNFRFPVNWQKRITEILSYTSFISENQI</sequence>
<organism evidence="1">
    <name type="scientific">Spodoptera frugiperda</name>
    <name type="common">Fall armyworm</name>
    <dbReference type="NCBI Taxonomy" id="7108"/>
    <lineage>
        <taxon>Eukaryota</taxon>
        <taxon>Metazoa</taxon>
        <taxon>Ecdysozoa</taxon>
        <taxon>Arthropoda</taxon>
        <taxon>Hexapoda</taxon>
        <taxon>Insecta</taxon>
        <taxon>Pterygota</taxon>
        <taxon>Neoptera</taxon>
        <taxon>Endopterygota</taxon>
        <taxon>Lepidoptera</taxon>
        <taxon>Glossata</taxon>
        <taxon>Ditrysia</taxon>
        <taxon>Noctuoidea</taxon>
        <taxon>Noctuidae</taxon>
        <taxon>Amphipyrinae</taxon>
        <taxon>Spodoptera</taxon>
    </lineage>
</organism>
<reference evidence="1" key="1">
    <citation type="submission" date="2016-07" db="EMBL/GenBank/DDBJ databases">
        <authorList>
            <person name="Bretaudeau A."/>
        </authorList>
    </citation>
    <scope>NUCLEOTIDE SEQUENCE</scope>
    <source>
        <strain evidence="1">Rice</strain>
        <tissue evidence="1">Whole body</tissue>
    </source>
</reference>
<name>A0A2H1V9H9_SPOFR</name>
<dbReference type="Pfam" id="PF15011">
    <property type="entry name" value="CA109-like"/>
    <property type="match status" value="1"/>
</dbReference>
<gene>
    <name evidence="1" type="ORF">SFRICE_015137</name>
</gene>
<dbReference type="EMBL" id="ODYU01001388">
    <property type="protein sequence ID" value="SOQ37503.1"/>
    <property type="molecule type" value="Genomic_DNA"/>
</dbReference>